<dbReference type="PANTHER" id="PTHR30069">
    <property type="entry name" value="TONB-DEPENDENT OUTER MEMBRANE RECEPTOR"/>
    <property type="match status" value="1"/>
</dbReference>
<evidence type="ECO:0000256" key="11">
    <source>
        <dbReference type="PROSITE-ProRule" id="PRU01360"/>
    </source>
</evidence>
<evidence type="ECO:0000259" key="15">
    <source>
        <dbReference type="Pfam" id="PF00593"/>
    </source>
</evidence>
<evidence type="ECO:0000256" key="12">
    <source>
        <dbReference type="RuleBase" id="RU003357"/>
    </source>
</evidence>
<dbReference type="Gene3D" id="2.170.130.10">
    <property type="entry name" value="TonB-dependent receptor, plug domain"/>
    <property type="match status" value="1"/>
</dbReference>
<feature type="domain" description="TonB-dependent receptor-like beta-barrel" evidence="15">
    <location>
        <begin position="315"/>
        <end position="745"/>
    </location>
</feature>
<dbReference type="InterPro" id="IPR037066">
    <property type="entry name" value="Plug_dom_sf"/>
</dbReference>
<evidence type="ECO:0000256" key="5">
    <source>
        <dbReference type="ARBA" id="ARBA00022692"/>
    </source>
</evidence>
<dbReference type="RefSeq" id="WP_170130751.1">
    <property type="nucleotide sequence ID" value="NZ_QJJS01000012.1"/>
</dbReference>
<dbReference type="Pfam" id="PF07715">
    <property type="entry name" value="Plug"/>
    <property type="match status" value="1"/>
</dbReference>
<keyword evidence="6 14" id="KW-0732">Signal</keyword>
<dbReference type="EMBL" id="QJJS01000012">
    <property type="protein sequence ID" value="PXW94708.1"/>
    <property type="molecule type" value="Genomic_DNA"/>
</dbReference>
<dbReference type="SUPFAM" id="SSF56935">
    <property type="entry name" value="Porins"/>
    <property type="match status" value="1"/>
</dbReference>
<evidence type="ECO:0000256" key="14">
    <source>
        <dbReference type="SAM" id="SignalP"/>
    </source>
</evidence>
<protein>
    <submittedName>
        <fullName evidence="17">Iron complex outermembrane receptor protein</fullName>
    </submittedName>
</protein>
<reference evidence="17 18" key="1">
    <citation type="submission" date="2018-05" db="EMBL/GenBank/DDBJ databases">
        <title>Genomic Encyclopedia of Type Strains, Phase IV (KMG-IV): sequencing the most valuable type-strain genomes for metagenomic binning, comparative biology and taxonomic classification.</title>
        <authorList>
            <person name="Goeker M."/>
        </authorList>
    </citation>
    <scope>NUCLEOTIDE SEQUENCE [LARGE SCALE GENOMIC DNA]</scope>
    <source>
        <strain evidence="17 18">DSM 566</strain>
    </source>
</reference>
<keyword evidence="8 11" id="KW-0472">Membrane</keyword>
<evidence type="ECO:0000256" key="4">
    <source>
        <dbReference type="ARBA" id="ARBA00022452"/>
    </source>
</evidence>
<feature type="domain" description="TonB-dependent receptor plug" evidence="16">
    <location>
        <begin position="80"/>
        <end position="178"/>
    </location>
</feature>
<dbReference type="AlphaFoldDB" id="A0A318GY94"/>
<evidence type="ECO:0000313" key="17">
    <source>
        <dbReference type="EMBL" id="PXW94708.1"/>
    </source>
</evidence>
<name>A0A318GY94_9BURK</name>
<evidence type="ECO:0000259" key="16">
    <source>
        <dbReference type="Pfam" id="PF07715"/>
    </source>
</evidence>
<comment type="similarity">
    <text evidence="2 11 12">Belongs to the TonB-dependent receptor family.</text>
</comment>
<evidence type="ECO:0000256" key="6">
    <source>
        <dbReference type="ARBA" id="ARBA00022729"/>
    </source>
</evidence>
<dbReference type="GO" id="GO:0015344">
    <property type="term" value="F:siderophore uptake transmembrane transporter activity"/>
    <property type="evidence" value="ECO:0007669"/>
    <property type="project" value="TreeGrafter"/>
</dbReference>
<feature type="region of interest" description="Disordered" evidence="13">
    <location>
        <begin position="542"/>
        <end position="567"/>
    </location>
</feature>
<dbReference type="InterPro" id="IPR000531">
    <property type="entry name" value="Beta-barrel_TonB"/>
</dbReference>
<evidence type="ECO:0000256" key="1">
    <source>
        <dbReference type="ARBA" id="ARBA00004571"/>
    </source>
</evidence>
<accession>A0A318GY94</accession>
<organism evidence="17 18">
    <name type="scientific">Sphaerotilus hippei</name>
    <dbReference type="NCBI Taxonomy" id="744406"/>
    <lineage>
        <taxon>Bacteria</taxon>
        <taxon>Pseudomonadati</taxon>
        <taxon>Pseudomonadota</taxon>
        <taxon>Betaproteobacteria</taxon>
        <taxon>Burkholderiales</taxon>
        <taxon>Sphaerotilaceae</taxon>
        <taxon>Sphaerotilus</taxon>
    </lineage>
</organism>
<keyword evidence="10 11" id="KW-0998">Cell outer membrane</keyword>
<keyword evidence="7 12" id="KW-0798">TonB box</keyword>
<feature type="region of interest" description="Disordered" evidence="13">
    <location>
        <begin position="37"/>
        <end position="59"/>
    </location>
</feature>
<keyword evidence="5 11" id="KW-0812">Transmembrane</keyword>
<keyword evidence="9 17" id="KW-0675">Receptor</keyword>
<keyword evidence="4 11" id="KW-1134">Transmembrane beta strand</keyword>
<proteinExistence type="inferred from homology"/>
<evidence type="ECO:0000256" key="3">
    <source>
        <dbReference type="ARBA" id="ARBA00022448"/>
    </source>
</evidence>
<keyword evidence="3 11" id="KW-0813">Transport</keyword>
<feature type="region of interest" description="Disordered" evidence="13">
    <location>
        <begin position="228"/>
        <end position="256"/>
    </location>
</feature>
<dbReference type="InterPro" id="IPR012910">
    <property type="entry name" value="Plug_dom"/>
</dbReference>
<evidence type="ECO:0000256" key="2">
    <source>
        <dbReference type="ARBA" id="ARBA00009810"/>
    </source>
</evidence>
<gene>
    <name evidence="17" type="ORF">C7444_11223</name>
</gene>
<dbReference type="GO" id="GO:0044718">
    <property type="term" value="P:siderophore transmembrane transport"/>
    <property type="evidence" value="ECO:0007669"/>
    <property type="project" value="TreeGrafter"/>
</dbReference>
<dbReference type="GO" id="GO:0009279">
    <property type="term" value="C:cell outer membrane"/>
    <property type="evidence" value="ECO:0007669"/>
    <property type="project" value="UniProtKB-SubCell"/>
</dbReference>
<evidence type="ECO:0000256" key="9">
    <source>
        <dbReference type="ARBA" id="ARBA00023170"/>
    </source>
</evidence>
<dbReference type="Gene3D" id="2.40.170.20">
    <property type="entry name" value="TonB-dependent receptor, beta-barrel domain"/>
    <property type="match status" value="1"/>
</dbReference>
<evidence type="ECO:0000256" key="10">
    <source>
        <dbReference type="ARBA" id="ARBA00023237"/>
    </source>
</evidence>
<dbReference type="Proteomes" id="UP000247811">
    <property type="component" value="Unassembled WGS sequence"/>
</dbReference>
<feature type="chain" id="PRO_5016371475" evidence="14">
    <location>
        <begin position="36"/>
        <end position="789"/>
    </location>
</feature>
<evidence type="ECO:0000256" key="13">
    <source>
        <dbReference type="SAM" id="MobiDB-lite"/>
    </source>
</evidence>
<dbReference type="InterPro" id="IPR036942">
    <property type="entry name" value="Beta-barrel_TonB_sf"/>
</dbReference>
<feature type="compositionally biased region" description="Low complexity" evidence="13">
    <location>
        <begin position="48"/>
        <end position="58"/>
    </location>
</feature>
<evidence type="ECO:0000256" key="7">
    <source>
        <dbReference type="ARBA" id="ARBA00023077"/>
    </source>
</evidence>
<sequence>MPSTCPPRRPSPVPCSLLGALLAASATLAGGAARAQPVTVPSTPAPAAPVADPATAPPQTLERVEIRASRQGADDTEQRRQSSAAKIVIGREEIERMGDSTLGEVLQRLPGVTTEGAPGRGGRVRMRGMGNGYTQILVNGERPPAGFSVEQLTPEQVERIEVLRAPTAEYGAQAIAGTINIVLREDLRQRLNQITLTLGHDSDHGQPELGWNRADQLDALSYQVSGHYAHRTSRQRSSTHSRTVEQDLGTGAETTTFDQIDDSLTQTTSDRLHLGSRLQWRLGPGSSFTLAPFVMLAHSQTLGQERRSRLSGSDGSASDYASALSEGNARYTMGRLQSTWQTRLPQGSRLELRARVHRSLYDAHTERAESDRSASALRSLEDRVSLRDTGWSTGGKLQHALLGDDGEGHELALGWELETDRRDDRRSNIECGSGGSCQSLDTDLGDNQHARVQRSALWAQDEWALNPQWSVMGGLRWEEIRTRSEAGDSRIEHRSAVTTPLLHAVWRPGQRSKDQVRMSLTRSYRAPSLNQLTTSRAIASRYPVGADGTGGNQPGSPDQAGNPDLEPELATGVDLAFEHYLARGGVLSASVFHRRITGLMRSVVTLQDVGYASVQRWVSRPENIGTARTSGIELDGKFRLAELMDEAPPLDLRGNLGLYRSRVDGIDGPDNRIDQQPDWSAQLGADYRLRSLPLTLGGSVTLSSDYAVQLSNSRRSEFDSKRVIDVYGLWRFSPAVQLRVGASNLAPRDYTSGSLVRTIASDGSVRTDRSSGSTAPGLTAWNLRLEMKL</sequence>
<dbReference type="CDD" id="cd01347">
    <property type="entry name" value="ligand_gated_channel"/>
    <property type="match status" value="1"/>
</dbReference>
<comment type="caution">
    <text evidence="17">The sequence shown here is derived from an EMBL/GenBank/DDBJ whole genome shotgun (WGS) entry which is preliminary data.</text>
</comment>
<evidence type="ECO:0000256" key="8">
    <source>
        <dbReference type="ARBA" id="ARBA00023136"/>
    </source>
</evidence>
<dbReference type="PROSITE" id="PS52016">
    <property type="entry name" value="TONB_DEPENDENT_REC_3"/>
    <property type="match status" value="1"/>
</dbReference>
<dbReference type="PANTHER" id="PTHR30069:SF29">
    <property type="entry name" value="HEMOGLOBIN AND HEMOGLOBIN-HAPTOGLOBIN-BINDING PROTEIN 1-RELATED"/>
    <property type="match status" value="1"/>
</dbReference>
<dbReference type="InterPro" id="IPR039426">
    <property type="entry name" value="TonB-dep_rcpt-like"/>
</dbReference>
<feature type="signal peptide" evidence="14">
    <location>
        <begin position="1"/>
        <end position="35"/>
    </location>
</feature>
<comment type="subcellular location">
    <subcellularLocation>
        <location evidence="1 11">Cell outer membrane</location>
        <topology evidence="1 11">Multi-pass membrane protein</topology>
    </subcellularLocation>
</comment>
<dbReference type="Pfam" id="PF00593">
    <property type="entry name" value="TonB_dep_Rec_b-barrel"/>
    <property type="match status" value="1"/>
</dbReference>
<evidence type="ECO:0000313" key="18">
    <source>
        <dbReference type="Proteomes" id="UP000247811"/>
    </source>
</evidence>
<keyword evidence="18" id="KW-1185">Reference proteome</keyword>
<feature type="compositionally biased region" description="Basic residues" evidence="13">
    <location>
        <begin position="228"/>
        <end position="239"/>
    </location>
</feature>